<gene>
    <name evidence="2" type="ORF">WMQ36_22625</name>
</gene>
<name>A0ABV1DBM2_9FIRM</name>
<keyword evidence="1" id="KW-1133">Transmembrane helix</keyword>
<keyword evidence="1" id="KW-0812">Transmembrane</keyword>
<evidence type="ECO:0000313" key="3">
    <source>
        <dbReference type="Proteomes" id="UP001454086"/>
    </source>
</evidence>
<evidence type="ECO:0000313" key="2">
    <source>
        <dbReference type="EMBL" id="MEQ2427764.1"/>
    </source>
</evidence>
<accession>A0ABV1DBM2</accession>
<sequence>MKIALSCVACFALIGCLWWILRLDSGDRFWDWILGLDIGNGFSNMTYGKVKVHWVEGNDLKEFFLEEFFWFLIYRFLIYISKVSCFGILMALYSIHPDISRLIRRLFQLHISHYDPIILIVSFKLFPTIFSQKAKHSISILIINGMKLPLLNKGIVRHFKRSYNRSSLPMAYR</sequence>
<protein>
    <submittedName>
        <fullName evidence="2">Uncharacterized protein</fullName>
    </submittedName>
</protein>
<dbReference type="RefSeq" id="WP_008725017.1">
    <property type="nucleotide sequence ID" value="NZ_JBBMFM010000125.1"/>
</dbReference>
<keyword evidence="3" id="KW-1185">Reference proteome</keyword>
<dbReference type="EMBL" id="JBBMFM010000125">
    <property type="protein sequence ID" value="MEQ2427764.1"/>
    <property type="molecule type" value="Genomic_DNA"/>
</dbReference>
<keyword evidence="1" id="KW-0472">Membrane</keyword>
<proteinExistence type="predicted"/>
<dbReference type="PROSITE" id="PS51257">
    <property type="entry name" value="PROKAR_LIPOPROTEIN"/>
    <property type="match status" value="1"/>
</dbReference>
<organism evidence="2 3">
    <name type="scientific">Enterocloster hominis</name>
    <name type="common">ex Hitch et al. 2024</name>
    <dbReference type="NCBI Taxonomy" id="1917870"/>
    <lineage>
        <taxon>Bacteria</taxon>
        <taxon>Bacillati</taxon>
        <taxon>Bacillota</taxon>
        <taxon>Clostridia</taxon>
        <taxon>Lachnospirales</taxon>
        <taxon>Lachnospiraceae</taxon>
        <taxon>Enterocloster</taxon>
    </lineage>
</organism>
<feature type="transmembrane region" description="Helical" evidence="1">
    <location>
        <begin position="68"/>
        <end position="95"/>
    </location>
</feature>
<evidence type="ECO:0000256" key="1">
    <source>
        <dbReference type="SAM" id="Phobius"/>
    </source>
</evidence>
<comment type="caution">
    <text evidence="2">The sequence shown here is derived from an EMBL/GenBank/DDBJ whole genome shotgun (WGS) entry which is preliminary data.</text>
</comment>
<reference evidence="2 3" key="1">
    <citation type="submission" date="2024-03" db="EMBL/GenBank/DDBJ databases">
        <title>Human intestinal bacterial collection.</title>
        <authorList>
            <person name="Pauvert C."/>
            <person name="Hitch T.C.A."/>
            <person name="Clavel T."/>
        </authorList>
    </citation>
    <scope>NUCLEOTIDE SEQUENCE [LARGE SCALE GENOMIC DNA]</scope>
    <source>
        <strain evidence="2 3">CLA-SR-H021</strain>
    </source>
</reference>
<dbReference type="Proteomes" id="UP001454086">
    <property type="component" value="Unassembled WGS sequence"/>
</dbReference>